<sequence>MPGSDVFITYGGKTGSDVVIDSLDAFNMTEESWVKQVNNKTDIPNDQYRGGLLAPNQDDPFLVTSAGNGTQAAHNRTLDIITDVIIGILLIVVVILGFLLYRQMKNKKEEEELKIGETWGAFGNDTETVSRTDIETGSQEDTLPSYRSFEVETSGHCESYSSSSETTSAPDFNTSTALHHTEKLNSTPITPS</sequence>
<keyword evidence="2" id="KW-0472">Membrane</keyword>
<organism evidence="3 4">
    <name type="scientific">Paraglomus occultum</name>
    <dbReference type="NCBI Taxonomy" id="144539"/>
    <lineage>
        <taxon>Eukaryota</taxon>
        <taxon>Fungi</taxon>
        <taxon>Fungi incertae sedis</taxon>
        <taxon>Mucoromycota</taxon>
        <taxon>Glomeromycotina</taxon>
        <taxon>Glomeromycetes</taxon>
        <taxon>Paraglomerales</taxon>
        <taxon>Paraglomeraceae</taxon>
        <taxon>Paraglomus</taxon>
    </lineage>
</organism>
<feature type="compositionally biased region" description="Polar residues" evidence="1">
    <location>
        <begin position="169"/>
        <end position="192"/>
    </location>
</feature>
<feature type="transmembrane region" description="Helical" evidence="2">
    <location>
        <begin position="80"/>
        <end position="101"/>
    </location>
</feature>
<keyword evidence="2" id="KW-1133">Transmembrane helix</keyword>
<feature type="non-terminal residue" evidence="3">
    <location>
        <position position="192"/>
    </location>
</feature>
<evidence type="ECO:0000256" key="2">
    <source>
        <dbReference type="SAM" id="Phobius"/>
    </source>
</evidence>
<keyword evidence="2" id="KW-0812">Transmembrane</keyword>
<keyword evidence="4" id="KW-1185">Reference proteome</keyword>
<proteinExistence type="predicted"/>
<dbReference type="AlphaFoldDB" id="A0A9N9EDK4"/>
<protein>
    <submittedName>
        <fullName evidence="3">2069_t:CDS:1</fullName>
    </submittedName>
</protein>
<evidence type="ECO:0000313" key="3">
    <source>
        <dbReference type="EMBL" id="CAG8674170.1"/>
    </source>
</evidence>
<evidence type="ECO:0000313" key="4">
    <source>
        <dbReference type="Proteomes" id="UP000789572"/>
    </source>
</evidence>
<feature type="compositionally biased region" description="Low complexity" evidence="1">
    <location>
        <begin position="156"/>
        <end position="168"/>
    </location>
</feature>
<accession>A0A9N9EDK4</accession>
<dbReference type="EMBL" id="CAJVPJ010007202">
    <property type="protein sequence ID" value="CAG8674170.1"/>
    <property type="molecule type" value="Genomic_DNA"/>
</dbReference>
<feature type="region of interest" description="Disordered" evidence="1">
    <location>
        <begin position="154"/>
        <end position="192"/>
    </location>
</feature>
<reference evidence="3" key="1">
    <citation type="submission" date="2021-06" db="EMBL/GenBank/DDBJ databases">
        <authorList>
            <person name="Kallberg Y."/>
            <person name="Tangrot J."/>
            <person name="Rosling A."/>
        </authorList>
    </citation>
    <scope>NUCLEOTIDE SEQUENCE</scope>
    <source>
        <strain evidence="3">IA702</strain>
    </source>
</reference>
<comment type="caution">
    <text evidence="3">The sequence shown here is derived from an EMBL/GenBank/DDBJ whole genome shotgun (WGS) entry which is preliminary data.</text>
</comment>
<evidence type="ECO:0000256" key="1">
    <source>
        <dbReference type="SAM" id="MobiDB-lite"/>
    </source>
</evidence>
<gene>
    <name evidence="3" type="ORF">POCULU_LOCUS11139</name>
</gene>
<dbReference type="Proteomes" id="UP000789572">
    <property type="component" value="Unassembled WGS sequence"/>
</dbReference>
<name>A0A9N9EDK4_9GLOM</name>